<dbReference type="InterPro" id="IPR004646">
    <property type="entry name" value="Fe-S_hydro-lyase_TtdA-typ_cat"/>
</dbReference>
<evidence type="ECO:0000256" key="3">
    <source>
        <dbReference type="ARBA" id="ARBA00022723"/>
    </source>
</evidence>
<dbReference type="Proteomes" id="UP000780875">
    <property type="component" value="Unassembled WGS sequence"/>
</dbReference>
<evidence type="ECO:0000256" key="4">
    <source>
        <dbReference type="ARBA" id="ARBA00023004"/>
    </source>
</evidence>
<dbReference type="EC" id="4.2.1.2" evidence="8"/>
<dbReference type="GO" id="GO:0004333">
    <property type="term" value="F:fumarate hydratase activity"/>
    <property type="evidence" value="ECO:0007669"/>
    <property type="project" value="UniProtKB-EC"/>
</dbReference>
<dbReference type="EMBL" id="JAIQZJ010000008">
    <property type="protein sequence ID" value="MBZ5739574.1"/>
    <property type="molecule type" value="Genomic_DNA"/>
</dbReference>
<accession>A0ABS7UFE5</accession>
<gene>
    <name evidence="8" type="ORF">K8U61_15475</name>
</gene>
<evidence type="ECO:0000259" key="7">
    <source>
        <dbReference type="Pfam" id="PF05681"/>
    </source>
</evidence>
<proteinExistence type="inferred from homology"/>
<evidence type="ECO:0000256" key="5">
    <source>
        <dbReference type="ARBA" id="ARBA00023014"/>
    </source>
</evidence>
<protein>
    <submittedName>
        <fullName evidence="8">Fumarate hydratase</fullName>
        <ecNumber evidence="8">4.2.1.2</ecNumber>
    </submittedName>
</protein>
<sequence>MPESEFRYTELLPTGSDDTAYRLVTTDGVATFEAGGRTFLRVAPEAIRRLTEEAMLLCQDTGTAIVMGKKSEGVLTGIEDGEAISRGVYDAYTKLNLRYS</sequence>
<keyword evidence="4" id="KW-0408">Iron</keyword>
<evidence type="ECO:0000256" key="1">
    <source>
        <dbReference type="ARBA" id="ARBA00008876"/>
    </source>
</evidence>
<comment type="caution">
    <text evidence="8">The sequence shown here is derived from an EMBL/GenBank/DDBJ whole genome shotgun (WGS) entry which is preliminary data.</text>
</comment>
<keyword evidence="2" id="KW-0004">4Fe-4S</keyword>
<name>A0ABS7UFE5_9ACTN</name>
<evidence type="ECO:0000313" key="9">
    <source>
        <dbReference type="Proteomes" id="UP000780875"/>
    </source>
</evidence>
<evidence type="ECO:0000256" key="2">
    <source>
        <dbReference type="ARBA" id="ARBA00022485"/>
    </source>
</evidence>
<feature type="non-terminal residue" evidence="8">
    <location>
        <position position="100"/>
    </location>
</feature>
<reference evidence="8 9" key="1">
    <citation type="submission" date="2021-09" db="EMBL/GenBank/DDBJ databases">
        <title>Whole genome sequence of Nocardioides sp. GBK3QG-3.</title>
        <authorList>
            <person name="Tuo L."/>
        </authorList>
    </citation>
    <scope>NUCLEOTIDE SEQUENCE [LARGE SCALE GENOMIC DNA]</scope>
    <source>
        <strain evidence="8 9">GBK3QG-3</strain>
    </source>
</reference>
<feature type="domain" description="Fe-S hydro-lyase tartrate dehydratase alpha-type catalytic" evidence="7">
    <location>
        <begin position="51"/>
        <end position="100"/>
    </location>
</feature>
<dbReference type="InterPro" id="IPR051208">
    <property type="entry name" value="Class-I_Fumarase/Tartrate_DH"/>
</dbReference>
<keyword evidence="9" id="KW-1185">Reference proteome</keyword>
<dbReference type="Pfam" id="PF05681">
    <property type="entry name" value="Fumerase"/>
    <property type="match status" value="1"/>
</dbReference>
<keyword evidence="5" id="KW-0411">Iron-sulfur</keyword>
<organism evidence="8 9">
    <name type="scientific">Nocardioides mangrovi</name>
    <dbReference type="NCBI Taxonomy" id="2874580"/>
    <lineage>
        <taxon>Bacteria</taxon>
        <taxon>Bacillati</taxon>
        <taxon>Actinomycetota</taxon>
        <taxon>Actinomycetes</taxon>
        <taxon>Propionibacteriales</taxon>
        <taxon>Nocardioidaceae</taxon>
        <taxon>Nocardioides</taxon>
    </lineage>
</organism>
<evidence type="ECO:0000313" key="8">
    <source>
        <dbReference type="EMBL" id="MBZ5739574.1"/>
    </source>
</evidence>
<keyword evidence="3" id="KW-0479">Metal-binding</keyword>
<evidence type="ECO:0000256" key="6">
    <source>
        <dbReference type="ARBA" id="ARBA00023239"/>
    </source>
</evidence>
<dbReference type="PANTHER" id="PTHR30389:SF0">
    <property type="entry name" value="FUMARATE HYDRATASE CLASS I, AEROBIC"/>
    <property type="match status" value="1"/>
</dbReference>
<dbReference type="RefSeq" id="WP_224123938.1">
    <property type="nucleotide sequence ID" value="NZ_JAIQZJ010000008.1"/>
</dbReference>
<comment type="similarity">
    <text evidence="1">Belongs to the class-I fumarase family.</text>
</comment>
<dbReference type="PANTHER" id="PTHR30389">
    <property type="entry name" value="FUMARATE HYDRATASE-RELATED"/>
    <property type="match status" value="1"/>
</dbReference>
<keyword evidence="6 8" id="KW-0456">Lyase</keyword>